<sequence length="303" mass="34290">MPLAQFKRSTDTMFDLPEAKRVRRSDLYTHSRSSSASPSPPDPSLVAKFQTQLAQIYGIVPPSAPLSPEDGAPGRSADTEETNGAEDAQDDDQGFEFRLFSSANPVEKDNPQTHKIVITDEDADWGDGAFVVPHRELSYYIIPKAEGDRRRGIELMAMSGEDILREQSRRHWGLEVPWRVKVLKVLGTVKKRGIERIVTMDQDAEEMAKRKKPGKKRRIILRERKKIKDEAEQKRKIAMELKEEAEKEKRIRRNREKKIKRRLKEKAEKAKKAGLGDVNTNGDGDAQSDVSMDGLDVSLAAED</sequence>
<name>A0A3D8SS41_9HELO</name>
<dbReference type="STRING" id="1849047.A0A3D8SS41"/>
<dbReference type="Pfam" id="PF09428">
    <property type="entry name" value="DUF2011"/>
    <property type="match status" value="1"/>
</dbReference>
<feature type="region of interest" description="Disordered" evidence="1">
    <location>
        <begin position="244"/>
        <end position="303"/>
    </location>
</feature>
<dbReference type="InterPro" id="IPR018555">
    <property type="entry name" value="C630.06c-like"/>
</dbReference>
<dbReference type="Proteomes" id="UP000256645">
    <property type="component" value="Unassembled WGS sequence"/>
</dbReference>
<feature type="compositionally biased region" description="Basic and acidic residues" evidence="1">
    <location>
        <begin position="17"/>
        <end position="29"/>
    </location>
</feature>
<feature type="region of interest" description="Disordered" evidence="1">
    <location>
        <begin position="60"/>
        <end position="93"/>
    </location>
</feature>
<dbReference type="EMBL" id="PDLM01000001">
    <property type="protein sequence ID" value="RDW89115.1"/>
    <property type="molecule type" value="Genomic_DNA"/>
</dbReference>
<evidence type="ECO:0000313" key="3">
    <source>
        <dbReference type="Proteomes" id="UP000256645"/>
    </source>
</evidence>
<protein>
    <submittedName>
        <fullName evidence="2">Uncharacterized protein</fullName>
    </submittedName>
</protein>
<evidence type="ECO:0000313" key="2">
    <source>
        <dbReference type="EMBL" id="RDW89115.1"/>
    </source>
</evidence>
<keyword evidence="3" id="KW-1185">Reference proteome</keyword>
<feature type="compositionally biased region" description="Basic residues" evidence="1">
    <location>
        <begin position="250"/>
        <end position="264"/>
    </location>
</feature>
<gene>
    <name evidence="2" type="ORF">BP6252_01147</name>
</gene>
<evidence type="ECO:0000256" key="1">
    <source>
        <dbReference type="SAM" id="MobiDB-lite"/>
    </source>
</evidence>
<dbReference type="AlphaFoldDB" id="A0A3D8SS41"/>
<reference evidence="2 3" key="1">
    <citation type="journal article" date="2018" name="IMA Fungus">
        <title>IMA Genome-F 9: Draft genome sequence of Annulohypoxylon stygium, Aspergillus mulundensis, Berkeleyomyces basicola (syn. Thielaviopsis basicola), Ceratocystis smalleyi, two Cercospora beticola strains, Coleophoma cylindrospora, Fusarium fracticaudum, Phialophora cf. hyalina, and Morchella septimelata.</title>
        <authorList>
            <person name="Wingfield B.D."/>
            <person name="Bills G.F."/>
            <person name="Dong Y."/>
            <person name="Huang W."/>
            <person name="Nel W.J."/>
            <person name="Swalarsk-Parry B.S."/>
            <person name="Vaghefi N."/>
            <person name="Wilken P.M."/>
            <person name="An Z."/>
            <person name="de Beer Z.W."/>
            <person name="De Vos L."/>
            <person name="Chen L."/>
            <person name="Duong T.A."/>
            <person name="Gao Y."/>
            <person name="Hammerbacher A."/>
            <person name="Kikkert J.R."/>
            <person name="Li Y."/>
            <person name="Li H."/>
            <person name="Li K."/>
            <person name="Li Q."/>
            <person name="Liu X."/>
            <person name="Ma X."/>
            <person name="Naidoo K."/>
            <person name="Pethybridge S.J."/>
            <person name="Sun J."/>
            <person name="Steenkamp E.T."/>
            <person name="van der Nest M.A."/>
            <person name="van Wyk S."/>
            <person name="Wingfield M.J."/>
            <person name="Xiong C."/>
            <person name="Yue Q."/>
            <person name="Zhang X."/>
        </authorList>
    </citation>
    <scope>NUCLEOTIDE SEQUENCE [LARGE SCALE GENOMIC DNA]</scope>
    <source>
        <strain evidence="2 3">BP6252</strain>
    </source>
</reference>
<comment type="caution">
    <text evidence="2">The sequence shown here is derived from an EMBL/GenBank/DDBJ whole genome shotgun (WGS) entry which is preliminary data.</text>
</comment>
<organism evidence="2 3">
    <name type="scientific">Coleophoma cylindrospora</name>
    <dbReference type="NCBI Taxonomy" id="1849047"/>
    <lineage>
        <taxon>Eukaryota</taxon>
        <taxon>Fungi</taxon>
        <taxon>Dikarya</taxon>
        <taxon>Ascomycota</taxon>
        <taxon>Pezizomycotina</taxon>
        <taxon>Leotiomycetes</taxon>
        <taxon>Helotiales</taxon>
        <taxon>Dermateaceae</taxon>
        <taxon>Coleophoma</taxon>
    </lineage>
</organism>
<feature type="region of interest" description="Disordered" evidence="1">
    <location>
        <begin position="1"/>
        <end position="47"/>
    </location>
</feature>
<feature type="compositionally biased region" description="Acidic residues" evidence="1">
    <location>
        <begin position="79"/>
        <end position="93"/>
    </location>
</feature>
<proteinExistence type="predicted"/>
<accession>A0A3D8SS41</accession>
<dbReference type="OrthoDB" id="5425061at2759"/>